<accession>A0A7U2FAF1</accession>
<evidence type="ECO:0000313" key="1">
    <source>
        <dbReference type="EMBL" id="QRD01557.1"/>
    </source>
</evidence>
<protein>
    <submittedName>
        <fullName evidence="1">Uncharacterized protein</fullName>
    </submittedName>
</protein>
<sequence length="87" mass="9990">MFPGGLLQSLENLVQEDISLMWRGSLSNILSKEDDEQHEEGRSAYTAHLHGQAWQDFCYKMKQKSPSVQVNLHRVASNFNNNQDKRG</sequence>
<dbReference type="Proteomes" id="UP000663193">
    <property type="component" value="Chromosome 12"/>
</dbReference>
<reference evidence="2" key="1">
    <citation type="journal article" date="2021" name="BMC Genomics">
        <title>Chromosome-level genome assembly and manually-curated proteome of model necrotroph Parastagonospora nodorum Sn15 reveals a genome-wide trove of candidate effector homologs, and redundancy of virulence-related functions within an accessory chromosome.</title>
        <authorList>
            <person name="Bertazzoni S."/>
            <person name="Jones D.A.B."/>
            <person name="Phan H.T."/>
            <person name="Tan K.-C."/>
            <person name="Hane J.K."/>
        </authorList>
    </citation>
    <scope>NUCLEOTIDE SEQUENCE [LARGE SCALE GENOMIC DNA]</scope>
    <source>
        <strain evidence="2">SN15 / ATCC MYA-4574 / FGSC 10173)</strain>
    </source>
</reference>
<dbReference type="EMBL" id="CP069034">
    <property type="protein sequence ID" value="QRD01557.1"/>
    <property type="molecule type" value="Genomic_DNA"/>
</dbReference>
<gene>
    <name evidence="1" type="ORF">JI435_416970</name>
</gene>
<dbReference type="AlphaFoldDB" id="A0A7U2FAF1"/>
<dbReference type="VEuPathDB" id="FungiDB:JI435_416970"/>
<organism evidence="1 2">
    <name type="scientific">Phaeosphaeria nodorum (strain SN15 / ATCC MYA-4574 / FGSC 10173)</name>
    <name type="common">Glume blotch fungus</name>
    <name type="synonym">Parastagonospora nodorum</name>
    <dbReference type="NCBI Taxonomy" id="321614"/>
    <lineage>
        <taxon>Eukaryota</taxon>
        <taxon>Fungi</taxon>
        <taxon>Dikarya</taxon>
        <taxon>Ascomycota</taxon>
        <taxon>Pezizomycotina</taxon>
        <taxon>Dothideomycetes</taxon>
        <taxon>Pleosporomycetidae</taxon>
        <taxon>Pleosporales</taxon>
        <taxon>Pleosporineae</taxon>
        <taxon>Phaeosphaeriaceae</taxon>
        <taxon>Parastagonospora</taxon>
    </lineage>
</organism>
<name>A0A7U2FAF1_PHANO</name>
<evidence type="ECO:0000313" key="2">
    <source>
        <dbReference type="Proteomes" id="UP000663193"/>
    </source>
</evidence>
<proteinExistence type="predicted"/>
<keyword evidence="2" id="KW-1185">Reference proteome</keyword>